<evidence type="ECO:0000313" key="1">
    <source>
        <dbReference type="EMBL" id="EIT87356.1"/>
    </source>
</evidence>
<name>I8J6B5_9BACL</name>
<keyword evidence="2" id="KW-1185">Reference proteome</keyword>
<dbReference type="eggNOG" id="ENOG503282S">
    <property type="taxonomic scope" value="Bacteria"/>
</dbReference>
<dbReference type="EMBL" id="AKKV01000006">
    <property type="protein sequence ID" value="EIT87356.1"/>
    <property type="molecule type" value="Genomic_DNA"/>
</dbReference>
<dbReference type="PATRIC" id="fig|1196324.3.peg.148"/>
<dbReference type="RefSeq" id="WP_007200257.1">
    <property type="nucleotide sequence ID" value="NZ_AKKV01000006.1"/>
</dbReference>
<gene>
    <name evidence="1" type="ORF">A374_00754</name>
</gene>
<dbReference type="Proteomes" id="UP000004080">
    <property type="component" value="Unassembled WGS sequence"/>
</dbReference>
<sequence length="153" mass="18119">MISKAFSPLTTVEYRLVDESFTPLYYVENIDRLELFCRRNCNYFVLDQYVYEVVSTALENELFVIYLQLVEDDQPFGETPTSRALGIEVRLLTDDQSYPEMTYINCQTHLEAFTYLDNSFLYFQNKEYARVSAELDQNRKQYVLYVKLTGETL</sequence>
<dbReference type="AlphaFoldDB" id="I8J6B5"/>
<evidence type="ECO:0000313" key="2">
    <source>
        <dbReference type="Proteomes" id="UP000004080"/>
    </source>
</evidence>
<accession>I8J6B5</accession>
<dbReference type="OrthoDB" id="1682087at2"/>
<organism evidence="1 2">
    <name type="scientific">Fictibacillus macauensis ZFHKF-1</name>
    <dbReference type="NCBI Taxonomy" id="1196324"/>
    <lineage>
        <taxon>Bacteria</taxon>
        <taxon>Bacillati</taxon>
        <taxon>Bacillota</taxon>
        <taxon>Bacilli</taxon>
        <taxon>Bacillales</taxon>
        <taxon>Fictibacillaceae</taxon>
        <taxon>Fictibacillus</taxon>
    </lineage>
</organism>
<proteinExistence type="predicted"/>
<protein>
    <submittedName>
        <fullName evidence="1">Uncharacterized protein</fullName>
    </submittedName>
</protein>
<comment type="caution">
    <text evidence="1">The sequence shown here is derived from an EMBL/GenBank/DDBJ whole genome shotgun (WGS) entry which is preliminary data.</text>
</comment>
<reference evidence="1 2" key="1">
    <citation type="journal article" date="2012" name="J. Bacteriol.">
        <title>Genome of Bacillus macauensis ZFHKF-1, a Long-Chain-Forming Bacterium.</title>
        <authorList>
            <person name="Cai L."/>
            <person name="Zhang T."/>
        </authorList>
    </citation>
    <scope>NUCLEOTIDE SEQUENCE [LARGE SCALE GENOMIC DNA]</scope>
    <source>
        <strain evidence="1 2">ZFHKF-1</strain>
    </source>
</reference>